<dbReference type="EMBL" id="JAGQKY010000015">
    <property type="protein sequence ID" value="MCA9397308.1"/>
    <property type="molecule type" value="Genomic_DNA"/>
</dbReference>
<dbReference type="Proteomes" id="UP000699691">
    <property type="component" value="Unassembled WGS sequence"/>
</dbReference>
<evidence type="ECO:0000313" key="1">
    <source>
        <dbReference type="EMBL" id="MCA9397308.1"/>
    </source>
</evidence>
<name>A0A955LVK5_UNCKA</name>
<organism evidence="1 2">
    <name type="scientific">candidate division WWE3 bacterium</name>
    <dbReference type="NCBI Taxonomy" id="2053526"/>
    <lineage>
        <taxon>Bacteria</taxon>
        <taxon>Katanobacteria</taxon>
    </lineage>
</organism>
<sequence>MILNTNDPGQQFVRLALSINTYMPGYVSEYWGDKELKTEIENNPVPLEELINAIDEFRVCTEVDTDQLRKEYLLAHADAFEIIARELLGETIPFEKFLPTTTGIPHEPINEENIAQLKDLINDIAVEKGCKPYELYIAQIVKPSDIIPHITSNIRKIQPTIETAIQTQTPGSFTINTVKEAPWGAFNHHMAPYTSVIEVNETLKVDELDLLYLLIHEALGGHHTELSLKDHLYTEEKRFEHSLVCVFSPQSFISEGIAESACEIFDVISSKNETETLFLYFNQLYNMMQYNAVFKIHQEKWTQEQVRSYFEQGDFFEENDIDATVRFVFDPIWGRYGAWYYAAKRLVLKKYNMAEDKKLFLTRLYTQPVIAKSL</sequence>
<reference evidence="1" key="1">
    <citation type="submission" date="2020-04" db="EMBL/GenBank/DDBJ databases">
        <authorList>
            <person name="Zhang T."/>
        </authorList>
    </citation>
    <scope>NUCLEOTIDE SEQUENCE</scope>
    <source>
        <strain evidence="1">HKST-UBA02</strain>
    </source>
</reference>
<reference evidence="1" key="2">
    <citation type="journal article" date="2021" name="Microbiome">
        <title>Successional dynamics and alternative stable states in a saline activated sludge microbial community over 9 years.</title>
        <authorList>
            <person name="Wang Y."/>
            <person name="Ye J."/>
            <person name="Ju F."/>
            <person name="Liu L."/>
            <person name="Boyd J.A."/>
            <person name="Deng Y."/>
            <person name="Parks D.H."/>
            <person name="Jiang X."/>
            <person name="Yin X."/>
            <person name="Woodcroft B.J."/>
            <person name="Tyson G.W."/>
            <person name="Hugenholtz P."/>
            <person name="Polz M.F."/>
            <person name="Zhang T."/>
        </authorList>
    </citation>
    <scope>NUCLEOTIDE SEQUENCE</scope>
    <source>
        <strain evidence="1">HKST-UBA02</strain>
    </source>
</reference>
<protein>
    <recommendedName>
        <fullName evidence="3">DUF885 domain-containing protein</fullName>
    </recommendedName>
</protein>
<proteinExistence type="predicted"/>
<dbReference type="AlphaFoldDB" id="A0A955LVK5"/>
<evidence type="ECO:0000313" key="2">
    <source>
        <dbReference type="Proteomes" id="UP000699691"/>
    </source>
</evidence>
<gene>
    <name evidence="1" type="ORF">KC573_00625</name>
</gene>
<comment type="caution">
    <text evidence="1">The sequence shown here is derived from an EMBL/GenBank/DDBJ whole genome shotgun (WGS) entry which is preliminary data.</text>
</comment>
<accession>A0A955LVK5</accession>
<evidence type="ECO:0008006" key="3">
    <source>
        <dbReference type="Google" id="ProtNLM"/>
    </source>
</evidence>